<dbReference type="PANTHER" id="PTHR43773">
    <property type="entry name" value="MAGNESIUM TRANSPORTER MGTE"/>
    <property type="match status" value="1"/>
</dbReference>
<dbReference type="SUPFAM" id="SSF54631">
    <property type="entry name" value="CBS-domain pair"/>
    <property type="match status" value="1"/>
</dbReference>
<feature type="transmembrane region" description="Helical" evidence="9">
    <location>
        <begin position="290"/>
        <end position="309"/>
    </location>
</feature>
<keyword evidence="9" id="KW-1003">Cell membrane</keyword>
<dbReference type="Pfam" id="PF00571">
    <property type="entry name" value="CBS"/>
    <property type="match status" value="2"/>
</dbReference>
<evidence type="ECO:0000256" key="1">
    <source>
        <dbReference type="ARBA" id="ARBA00004141"/>
    </source>
</evidence>
<reference evidence="11 12" key="1">
    <citation type="submission" date="2024-08" db="EMBL/GenBank/DDBJ databases">
        <title>Oceanimonas smirnovii Genome sequencing and assembly.</title>
        <authorList>
            <person name="Tang B."/>
        </authorList>
    </citation>
    <scope>NUCLEOTIDE SEQUENCE [LARGE SCALE GENOMIC DNA]</scope>
    <source>
        <strain evidence="11 12">OS2020-119</strain>
    </source>
</reference>
<dbReference type="InterPro" id="IPR038076">
    <property type="entry name" value="MgtE_N_sf"/>
</dbReference>
<comment type="subunit">
    <text evidence="9">Homodimer.</text>
</comment>
<keyword evidence="12" id="KW-1185">Reference proteome</keyword>
<feature type="transmembrane region" description="Helical" evidence="9">
    <location>
        <begin position="428"/>
        <end position="452"/>
    </location>
</feature>
<keyword evidence="3 9" id="KW-0813">Transport</keyword>
<dbReference type="PROSITE" id="PS51371">
    <property type="entry name" value="CBS"/>
    <property type="match status" value="2"/>
</dbReference>
<keyword evidence="6 9" id="KW-1133">Transmembrane helix</keyword>
<dbReference type="Pfam" id="PF03448">
    <property type="entry name" value="MgtE_N"/>
    <property type="match status" value="1"/>
</dbReference>
<evidence type="ECO:0000259" key="10">
    <source>
        <dbReference type="PROSITE" id="PS51371"/>
    </source>
</evidence>
<sequence length="453" mass="49574">MTDAADQSSTPDHLEAITQALNSGMFVHVRRMLQQMRPGDVAWLLESSPAPSRKVLWQLIDPDDYGEILEELSEEVRDGIIRLMAPEKLAVALEDMESDDLAYVLRDLPEQLFNQVLTEMDEQDRHRAELALSYPEDTAGSLMNTEFISLRPDVTIEVVLRYLRLHNELPEGTDTLYVVDQHNRLLGDISLASLVVQSPTTTVAEAMDTTVEAIPLTMSDTEVANLFERHDWLSAPVVDEQNQLLGRITIDDVVDIIREEGEHSMMGMAKMDDDEDTFAPVLVSARRRSFWLAINLGSALVAASVSNMFEATLSQLATLAILMTIVPSMGGIAGNQTLALVIRGMAVGHISDSNARWLLTKEALVGLFNGMLWALAISVVVGLWKGSWEIGLVIAAAMFINLSVAGLAGASIPIIMKRFNIDPALAGSMALTTITDTVGLLSFLGLATLILLH</sequence>
<evidence type="ECO:0000256" key="4">
    <source>
        <dbReference type="ARBA" id="ARBA00022692"/>
    </source>
</evidence>
<evidence type="ECO:0000256" key="2">
    <source>
        <dbReference type="ARBA" id="ARBA00009749"/>
    </source>
</evidence>
<protein>
    <recommendedName>
        <fullName evidence="9">Magnesium transporter MgtE</fullName>
    </recommendedName>
</protein>
<dbReference type="Proteomes" id="UP001610706">
    <property type="component" value="Unassembled WGS sequence"/>
</dbReference>
<evidence type="ECO:0000256" key="3">
    <source>
        <dbReference type="ARBA" id="ARBA00022448"/>
    </source>
</evidence>
<dbReference type="SMART" id="SM00116">
    <property type="entry name" value="CBS"/>
    <property type="match status" value="2"/>
</dbReference>
<dbReference type="InterPro" id="IPR046342">
    <property type="entry name" value="CBS_dom_sf"/>
</dbReference>
<dbReference type="SUPFAM" id="SSF161093">
    <property type="entry name" value="MgtE membrane domain-like"/>
    <property type="match status" value="1"/>
</dbReference>
<keyword evidence="8" id="KW-0129">CBS domain</keyword>
<comment type="function">
    <text evidence="9">Acts as a magnesium transporter.</text>
</comment>
<keyword evidence="7 9" id="KW-0472">Membrane</keyword>
<dbReference type="PANTHER" id="PTHR43773:SF1">
    <property type="entry name" value="MAGNESIUM TRANSPORTER MGTE"/>
    <property type="match status" value="1"/>
</dbReference>
<evidence type="ECO:0000313" key="12">
    <source>
        <dbReference type="Proteomes" id="UP001610706"/>
    </source>
</evidence>
<dbReference type="InterPro" id="IPR006669">
    <property type="entry name" value="MgtE_transporter"/>
</dbReference>
<comment type="similarity">
    <text evidence="2 9">Belongs to the SLC41A transporter family.</text>
</comment>
<feature type="domain" description="CBS" evidence="10">
    <location>
        <begin position="207"/>
        <end position="265"/>
    </location>
</feature>
<dbReference type="SUPFAM" id="SSF158791">
    <property type="entry name" value="MgtE N-terminal domain-like"/>
    <property type="match status" value="1"/>
</dbReference>
<dbReference type="InterPro" id="IPR006668">
    <property type="entry name" value="Mg_transptr_MgtE_intracell_dom"/>
</dbReference>
<evidence type="ECO:0000256" key="5">
    <source>
        <dbReference type="ARBA" id="ARBA00022842"/>
    </source>
</evidence>
<dbReference type="Gene3D" id="1.25.60.10">
    <property type="entry name" value="MgtE N-terminal domain-like"/>
    <property type="match status" value="1"/>
</dbReference>
<comment type="caution">
    <text evidence="11">The sequence shown here is derived from an EMBL/GenBank/DDBJ whole genome shotgun (WGS) entry which is preliminary data.</text>
</comment>
<dbReference type="EMBL" id="JBGFTR010000011">
    <property type="protein sequence ID" value="MFH7565337.1"/>
    <property type="molecule type" value="Genomic_DNA"/>
</dbReference>
<feature type="transmembrane region" description="Helical" evidence="9">
    <location>
        <begin position="390"/>
        <end position="416"/>
    </location>
</feature>
<keyword evidence="5 9" id="KW-0460">Magnesium</keyword>
<dbReference type="RefSeq" id="WP_019935053.1">
    <property type="nucleotide sequence ID" value="NZ_CP166302.1"/>
</dbReference>
<dbReference type="InterPro" id="IPR036739">
    <property type="entry name" value="SLC41_membr_dom_sf"/>
</dbReference>
<accession>A0ABW7P1K0</accession>
<name>A0ABW7P1K0_9GAMM</name>
<evidence type="ECO:0000313" key="11">
    <source>
        <dbReference type="EMBL" id="MFH7565337.1"/>
    </source>
</evidence>
<evidence type="ECO:0000256" key="9">
    <source>
        <dbReference type="RuleBase" id="RU362011"/>
    </source>
</evidence>
<keyword evidence="4 9" id="KW-0812">Transmembrane</keyword>
<dbReference type="Pfam" id="PF01769">
    <property type="entry name" value="MgtE"/>
    <property type="match status" value="1"/>
</dbReference>
<evidence type="ECO:0000256" key="6">
    <source>
        <dbReference type="ARBA" id="ARBA00022989"/>
    </source>
</evidence>
<keyword evidence="9" id="KW-0479">Metal-binding</keyword>
<dbReference type="SMART" id="SM00924">
    <property type="entry name" value="MgtE_N"/>
    <property type="match status" value="1"/>
</dbReference>
<evidence type="ECO:0000256" key="7">
    <source>
        <dbReference type="ARBA" id="ARBA00023136"/>
    </source>
</evidence>
<proteinExistence type="inferred from homology"/>
<gene>
    <name evidence="11" type="primary">mgtE</name>
    <name evidence="11" type="ORF">AB9R89_08375</name>
</gene>
<comment type="subcellular location">
    <subcellularLocation>
        <location evidence="9">Cell membrane</location>
        <topology evidence="9">Multi-pass membrane protein</topology>
    </subcellularLocation>
    <subcellularLocation>
        <location evidence="1">Membrane</location>
        <topology evidence="1">Multi-pass membrane protein</topology>
    </subcellularLocation>
</comment>
<feature type="domain" description="CBS" evidence="10">
    <location>
        <begin position="143"/>
        <end position="205"/>
    </location>
</feature>
<dbReference type="CDD" id="cd04606">
    <property type="entry name" value="CBS_pair_Mg_transporter"/>
    <property type="match status" value="1"/>
</dbReference>
<organism evidence="11 12">
    <name type="scientific">Oceanimonas smirnovii</name>
    <dbReference type="NCBI Taxonomy" id="264574"/>
    <lineage>
        <taxon>Bacteria</taxon>
        <taxon>Pseudomonadati</taxon>
        <taxon>Pseudomonadota</taxon>
        <taxon>Gammaproteobacteria</taxon>
        <taxon>Aeromonadales</taxon>
        <taxon>Aeromonadaceae</taxon>
        <taxon>Oceanimonas</taxon>
    </lineage>
</organism>
<dbReference type="Gene3D" id="1.10.357.20">
    <property type="entry name" value="SLC41 divalent cation transporters, integral membrane domain"/>
    <property type="match status" value="1"/>
</dbReference>
<dbReference type="InterPro" id="IPR006667">
    <property type="entry name" value="SLC41_membr_dom"/>
</dbReference>
<feature type="transmembrane region" description="Helical" evidence="9">
    <location>
        <begin position="363"/>
        <end position="384"/>
    </location>
</feature>
<dbReference type="NCBIfam" id="TIGR00400">
    <property type="entry name" value="mgtE"/>
    <property type="match status" value="1"/>
</dbReference>
<evidence type="ECO:0000256" key="8">
    <source>
        <dbReference type="PROSITE-ProRule" id="PRU00703"/>
    </source>
</evidence>
<dbReference type="Gene3D" id="3.10.580.10">
    <property type="entry name" value="CBS-domain"/>
    <property type="match status" value="1"/>
</dbReference>
<dbReference type="InterPro" id="IPR000644">
    <property type="entry name" value="CBS_dom"/>
</dbReference>
<feature type="transmembrane region" description="Helical" evidence="9">
    <location>
        <begin position="315"/>
        <end position="342"/>
    </location>
</feature>